<dbReference type="Gene3D" id="1.20.1250.20">
    <property type="entry name" value="MFS general substrate transporter like domains"/>
    <property type="match status" value="2"/>
</dbReference>
<feature type="transmembrane region" description="Helical" evidence="7">
    <location>
        <begin position="33"/>
        <end position="54"/>
    </location>
</feature>
<evidence type="ECO:0000256" key="7">
    <source>
        <dbReference type="SAM" id="Phobius"/>
    </source>
</evidence>
<reference evidence="9 10" key="1">
    <citation type="submission" date="2024-02" db="EMBL/GenBank/DDBJ databases">
        <title>Herpetosiphon gulosus NBRC 112829.</title>
        <authorList>
            <person name="Ichikawa N."/>
            <person name="Katano-Makiyama Y."/>
            <person name="Hidaka K."/>
        </authorList>
    </citation>
    <scope>NUCLEOTIDE SEQUENCE [LARGE SCALE GENOMIC DNA]</scope>
    <source>
        <strain evidence="9 10">NBRC 112829</strain>
    </source>
</reference>
<dbReference type="SUPFAM" id="SSF103473">
    <property type="entry name" value="MFS general substrate transporter"/>
    <property type="match status" value="1"/>
</dbReference>
<protein>
    <recommendedName>
        <fullName evidence="8">Major facilitator superfamily (MFS) profile domain-containing protein</fullName>
    </recommendedName>
</protein>
<proteinExistence type="predicted"/>
<dbReference type="InterPro" id="IPR036259">
    <property type="entry name" value="MFS_trans_sf"/>
</dbReference>
<feature type="transmembrane region" description="Helical" evidence="7">
    <location>
        <begin position="253"/>
        <end position="272"/>
    </location>
</feature>
<dbReference type="EMBL" id="BAABRU010000009">
    <property type="protein sequence ID" value="GAA5529009.1"/>
    <property type="molecule type" value="Genomic_DNA"/>
</dbReference>
<comment type="subcellular location">
    <subcellularLocation>
        <location evidence="1">Cell membrane</location>
        <topology evidence="1">Multi-pass membrane protein</topology>
    </subcellularLocation>
</comment>
<feature type="transmembrane region" description="Helical" evidence="7">
    <location>
        <begin position="66"/>
        <end position="86"/>
    </location>
</feature>
<feature type="transmembrane region" description="Helical" evidence="7">
    <location>
        <begin position="284"/>
        <end position="305"/>
    </location>
</feature>
<sequence>MSLLLQPILMNKLDTNNDAQASTKFARSLGWTLVIKLLISLHVGVGDFLLPLYVQALGGSPQVIGNLVGLGAAFGVFARLSLSWLADRGIIGILLRLSLAALASGFAIWSFADSSAWLMPGQALLAIGRAGSTLCLSLLIAQLTSHGQRGSGYGRLTMASSLATIVGAIIAGIGFIGWDAETRQQLQQLTWLQASLDYLPNPIPRVELFHGIYIVFSSSVVVAGIFSLRSWPHAIPAKRGTIQAIWHSVLRQPAIRSLLLVQSCISAGYSASIPMTVPLLTDRFGASVAAVAVAYIVPGIIYALFPARLGRVADRIGYRRAAKLGLGVSMLVYLAIPISPQLAITAIFWACEALAWSFYVPALEALLAESVIPQQRGTALAIYGASGALTATVAAPLGARLYSHWIAAPFLFSALCLGMAAMFAARTPPTNADYATIKSHN</sequence>
<keyword evidence="2" id="KW-0813">Transport</keyword>
<feature type="transmembrane region" description="Helical" evidence="7">
    <location>
        <begin position="380"/>
        <end position="399"/>
    </location>
</feature>
<keyword evidence="4 7" id="KW-0812">Transmembrane</keyword>
<dbReference type="Proteomes" id="UP001428290">
    <property type="component" value="Unassembled WGS sequence"/>
</dbReference>
<dbReference type="InterPro" id="IPR020846">
    <property type="entry name" value="MFS_dom"/>
</dbReference>
<feature type="transmembrane region" description="Helical" evidence="7">
    <location>
        <begin position="156"/>
        <end position="178"/>
    </location>
</feature>
<keyword evidence="6 7" id="KW-0472">Membrane</keyword>
<evidence type="ECO:0000256" key="3">
    <source>
        <dbReference type="ARBA" id="ARBA00022475"/>
    </source>
</evidence>
<organism evidence="9 10">
    <name type="scientific">Herpetosiphon gulosus</name>
    <dbReference type="NCBI Taxonomy" id="1973496"/>
    <lineage>
        <taxon>Bacteria</taxon>
        <taxon>Bacillati</taxon>
        <taxon>Chloroflexota</taxon>
        <taxon>Chloroflexia</taxon>
        <taxon>Herpetosiphonales</taxon>
        <taxon>Herpetosiphonaceae</taxon>
        <taxon>Herpetosiphon</taxon>
    </lineage>
</organism>
<dbReference type="Pfam" id="PF07690">
    <property type="entry name" value="MFS_1"/>
    <property type="match status" value="1"/>
</dbReference>
<dbReference type="InterPro" id="IPR011701">
    <property type="entry name" value="MFS"/>
</dbReference>
<evidence type="ECO:0000256" key="1">
    <source>
        <dbReference type="ARBA" id="ARBA00004651"/>
    </source>
</evidence>
<feature type="transmembrane region" description="Helical" evidence="7">
    <location>
        <begin position="124"/>
        <end position="144"/>
    </location>
</feature>
<keyword evidence="10" id="KW-1185">Reference proteome</keyword>
<feature type="transmembrane region" description="Helical" evidence="7">
    <location>
        <begin position="208"/>
        <end position="232"/>
    </location>
</feature>
<evidence type="ECO:0000256" key="2">
    <source>
        <dbReference type="ARBA" id="ARBA00022448"/>
    </source>
</evidence>
<keyword evidence="3" id="KW-1003">Cell membrane</keyword>
<evidence type="ECO:0000256" key="4">
    <source>
        <dbReference type="ARBA" id="ARBA00022692"/>
    </source>
</evidence>
<name>A0ABP9X109_9CHLR</name>
<dbReference type="PROSITE" id="PS50850">
    <property type="entry name" value="MFS"/>
    <property type="match status" value="1"/>
</dbReference>
<comment type="caution">
    <text evidence="9">The sequence shown here is derived from an EMBL/GenBank/DDBJ whole genome shotgun (WGS) entry which is preliminary data.</text>
</comment>
<feature type="transmembrane region" description="Helical" evidence="7">
    <location>
        <begin position="405"/>
        <end position="425"/>
    </location>
</feature>
<evidence type="ECO:0000313" key="10">
    <source>
        <dbReference type="Proteomes" id="UP001428290"/>
    </source>
</evidence>
<keyword evidence="5 7" id="KW-1133">Transmembrane helix</keyword>
<feature type="domain" description="Major facilitator superfamily (MFS) profile" evidence="8">
    <location>
        <begin position="255"/>
        <end position="441"/>
    </location>
</feature>
<dbReference type="InterPro" id="IPR050171">
    <property type="entry name" value="MFS_Transporters"/>
</dbReference>
<feature type="transmembrane region" description="Helical" evidence="7">
    <location>
        <begin position="93"/>
        <end position="112"/>
    </location>
</feature>
<evidence type="ECO:0000256" key="5">
    <source>
        <dbReference type="ARBA" id="ARBA00022989"/>
    </source>
</evidence>
<gene>
    <name evidence="9" type="ORF">Hgul01_02812</name>
</gene>
<accession>A0ABP9X109</accession>
<evidence type="ECO:0000259" key="8">
    <source>
        <dbReference type="PROSITE" id="PS50850"/>
    </source>
</evidence>
<dbReference type="PANTHER" id="PTHR23517">
    <property type="entry name" value="RESISTANCE PROTEIN MDTM, PUTATIVE-RELATED-RELATED"/>
    <property type="match status" value="1"/>
</dbReference>
<evidence type="ECO:0000313" key="9">
    <source>
        <dbReference type="EMBL" id="GAA5529009.1"/>
    </source>
</evidence>
<evidence type="ECO:0000256" key="6">
    <source>
        <dbReference type="ARBA" id="ARBA00023136"/>
    </source>
</evidence>